<dbReference type="InterPro" id="IPR036640">
    <property type="entry name" value="ABC1_TM_sf"/>
</dbReference>
<gene>
    <name evidence="10" type="ORF">JHD44_15120</name>
</gene>
<proteinExistence type="predicted"/>
<dbReference type="Pfam" id="PF00664">
    <property type="entry name" value="ABC_membrane"/>
    <property type="match status" value="1"/>
</dbReference>
<keyword evidence="3" id="KW-0547">Nucleotide-binding</keyword>
<dbReference type="InterPro" id="IPR003439">
    <property type="entry name" value="ABC_transporter-like_ATP-bd"/>
</dbReference>
<dbReference type="SUPFAM" id="SSF52540">
    <property type="entry name" value="P-loop containing nucleoside triphosphate hydrolases"/>
    <property type="match status" value="1"/>
</dbReference>
<evidence type="ECO:0000256" key="2">
    <source>
        <dbReference type="ARBA" id="ARBA00022692"/>
    </source>
</evidence>
<dbReference type="Gene3D" id="3.40.50.300">
    <property type="entry name" value="P-loop containing nucleotide triphosphate hydrolases"/>
    <property type="match status" value="1"/>
</dbReference>
<evidence type="ECO:0000256" key="7">
    <source>
        <dbReference type="SAM" id="Phobius"/>
    </source>
</evidence>
<feature type="transmembrane region" description="Helical" evidence="7">
    <location>
        <begin position="32"/>
        <end position="57"/>
    </location>
</feature>
<dbReference type="PROSITE" id="PS00211">
    <property type="entry name" value="ABC_TRANSPORTER_1"/>
    <property type="match status" value="1"/>
</dbReference>
<evidence type="ECO:0000256" key="3">
    <source>
        <dbReference type="ARBA" id="ARBA00022741"/>
    </source>
</evidence>
<protein>
    <submittedName>
        <fullName evidence="10">ABC transporter ATP-binding protein</fullName>
    </submittedName>
</protein>
<keyword evidence="4 10" id="KW-0067">ATP-binding</keyword>
<feature type="transmembrane region" description="Helical" evidence="7">
    <location>
        <begin position="144"/>
        <end position="166"/>
    </location>
</feature>
<keyword evidence="6 7" id="KW-0472">Membrane</keyword>
<dbReference type="InterPro" id="IPR011527">
    <property type="entry name" value="ABC1_TM_dom"/>
</dbReference>
<dbReference type="InterPro" id="IPR003593">
    <property type="entry name" value="AAA+_ATPase"/>
</dbReference>
<dbReference type="SUPFAM" id="SSF90123">
    <property type="entry name" value="ABC transporter transmembrane region"/>
    <property type="match status" value="1"/>
</dbReference>
<comment type="caution">
    <text evidence="10">The sequence shown here is derived from an EMBL/GenBank/DDBJ whole genome shotgun (WGS) entry which is preliminary data.</text>
</comment>
<keyword evidence="5 7" id="KW-1133">Transmembrane helix</keyword>
<evidence type="ECO:0000313" key="10">
    <source>
        <dbReference type="EMBL" id="MBJ7552019.1"/>
    </source>
</evidence>
<dbReference type="PROSITE" id="PS50893">
    <property type="entry name" value="ABC_TRANSPORTER_2"/>
    <property type="match status" value="1"/>
</dbReference>
<dbReference type="Proteomes" id="UP000598488">
    <property type="component" value="Unassembled WGS sequence"/>
</dbReference>
<dbReference type="RefSeq" id="WP_199463605.1">
    <property type="nucleotide sequence ID" value="NZ_JAEMUH010000015.1"/>
</dbReference>
<feature type="transmembrane region" description="Helical" evidence="7">
    <location>
        <begin position="263"/>
        <end position="281"/>
    </location>
</feature>
<dbReference type="InterPro" id="IPR017871">
    <property type="entry name" value="ABC_transporter-like_CS"/>
</dbReference>
<accession>A0ABS0ZEB5</accession>
<dbReference type="PANTHER" id="PTHR43394">
    <property type="entry name" value="ATP-DEPENDENT PERMEASE MDL1, MITOCHONDRIAL"/>
    <property type="match status" value="1"/>
</dbReference>
<feature type="transmembrane region" description="Helical" evidence="7">
    <location>
        <begin position="69"/>
        <end position="90"/>
    </location>
</feature>
<comment type="subcellular location">
    <subcellularLocation>
        <location evidence="1">Cell membrane</location>
        <topology evidence="1">Multi-pass membrane protein</topology>
    </subcellularLocation>
</comment>
<reference evidence="10 11" key="1">
    <citation type="submission" date="2020-12" db="EMBL/GenBank/DDBJ databases">
        <title>Comparative genome analysis of fungal antagonists Marinomonas ostreistagni 398 and M. spartinae 468.</title>
        <authorList>
            <person name="Fields J.L."/>
            <person name="Mavrodi O.V."/>
            <person name="Biber P.D."/>
            <person name="Indest K.J."/>
            <person name="Mavrodi D.V."/>
        </authorList>
    </citation>
    <scope>NUCLEOTIDE SEQUENCE [LARGE SCALE GENOMIC DNA]</scope>
    <source>
        <strain evidence="10 11">USM7</strain>
    </source>
</reference>
<feature type="domain" description="ABC transporter" evidence="8">
    <location>
        <begin position="347"/>
        <end position="565"/>
    </location>
</feature>
<dbReference type="Gene3D" id="1.20.1560.10">
    <property type="entry name" value="ABC transporter type 1, transmembrane domain"/>
    <property type="match status" value="1"/>
</dbReference>
<evidence type="ECO:0000256" key="4">
    <source>
        <dbReference type="ARBA" id="ARBA00022840"/>
    </source>
</evidence>
<keyword evidence="11" id="KW-1185">Reference proteome</keyword>
<organism evidence="10 11">
    <name type="scientific">Marinomonas ostreistagni</name>
    <dbReference type="NCBI Taxonomy" id="359209"/>
    <lineage>
        <taxon>Bacteria</taxon>
        <taxon>Pseudomonadati</taxon>
        <taxon>Pseudomonadota</taxon>
        <taxon>Gammaproteobacteria</taxon>
        <taxon>Oceanospirillales</taxon>
        <taxon>Oceanospirillaceae</taxon>
        <taxon>Marinomonas</taxon>
    </lineage>
</organism>
<keyword evidence="2 7" id="KW-0812">Transmembrane</keyword>
<evidence type="ECO:0000256" key="1">
    <source>
        <dbReference type="ARBA" id="ARBA00004651"/>
    </source>
</evidence>
<evidence type="ECO:0000256" key="5">
    <source>
        <dbReference type="ARBA" id="ARBA00022989"/>
    </source>
</evidence>
<feature type="transmembrane region" description="Helical" evidence="7">
    <location>
        <begin position="172"/>
        <end position="192"/>
    </location>
</feature>
<dbReference type="InterPro" id="IPR027417">
    <property type="entry name" value="P-loop_NTPase"/>
</dbReference>
<name>A0ABS0ZEB5_9GAMM</name>
<dbReference type="EMBL" id="JAEMUH010000015">
    <property type="protein sequence ID" value="MBJ7552019.1"/>
    <property type="molecule type" value="Genomic_DNA"/>
</dbReference>
<evidence type="ECO:0000256" key="6">
    <source>
        <dbReference type="ARBA" id="ARBA00023136"/>
    </source>
</evidence>
<dbReference type="PROSITE" id="PS50929">
    <property type="entry name" value="ABC_TM1F"/>
    <property type="match status" value="1"/>
</dbReference>
<dbReference type="GO" id="GO:0005524">
    <property type="term" value="F:ATP binding"/>
    <property type="evidence" value="ECO:0007669"/>
    <property type="project" value="UniProtKB-KW"/>
</dbReference>
<evidence type="ECO:0000259" key="8">
    <source>
        <dbReference type="PROSITE" id="PS50893"/>
    </source>
</evidence>
<dbReference type="SMART" id="SM00382">
    <property type="entry name" value="AAA"/>
    <property type="match status" value="1"/>
</dbReference>
<sequence>MPQPTHNTVEYENTLSGGWNSILALTKGQKRLMVLTIISTIIAQGGLVFCLYFGALAISTTLFSSEQQLAMPIIVMLAISAVIGAAGKWWNADISHKFAFALIESIQLRLYDSLERSAPSYILGKRTGTLASVATQDSQKMEHFFAHTLGDMFAAVIVPTLCLIILAFIHPWLAVTLIPFAILLSTVPFWLGRQAHAQAQSMGQAANELNGIVTEGLQGRKELLLFHQETHWLQKFTESARRLGHAQTQYANRAGMENAAIEILQAGAVIITTLVGLWLIQHHTIELSQLPIIIVLSGACLIPIHDVTQAARQLGQLKSSAKRIQTILMQQASVSDHGTQDPKHFNVTFKDVSFGYHDQNDEVLDHANCAFEFGKITALVGLSGNGKSTCANLITRFWDVKHGAIEIGDINIKSIPLSTLRDSVALVSQETYLFNDTIENNLKMARPNATQYEIHRACRMAFAHEFIMELPAGYQSLCGERGSALSGGQKQRLAIARAILKGSPIMIFDEASSNLDSDSENKIMACLKALKQDHTIILIAHRASTINIADQVLELNQKTIQLRQA</sequence>
<feature type="domain" description="ABC transmembrane type-1" evidence="9">
    <location>
        <begin position="34"/>
        <end position="316"/>
    </location>
</feature>
<dbReference type="InterPro" id="IPR039421">
    <property type="entry name" value="Type_1_exporter"/>
</dbReference>
<evidence type="ECO:0000259" key="9">
    <source>
        <dbReference type="PROSITE" id="PS50929"/>
    </source>
</evidence>
<evidence type="ECO:0000313" key="11">
    <source>
        <dbReference type="Proteomes" id="UP000598488"/>
    </source>
</evidence>
<dbReference type="Pfam" id="PF00005">
    <property type="entry name" value="ABC_tran"/>
    <property type="match status" value="1"/>
</dbReference>
<dbReference type="PANTHER" id="PTHR43394:SF1">
    <property type="entry name" value="ATP-BINDING CASSETTE SUB-FAMILY B MEMBER 10, MITOCHONDRIAL"/>
    <property type="match status" value="1"/>
</dbReference>